<dbReference type="Pfam" id="PF04478">
    <property type="entry name" value="Mid2"/>
    <property type="match status" value="1"/>
</dbReference>
<keyword evidence="2" id="KW-0472">Membrane</keyword>
<feature type="region of interest" description="Disordered" evidence="1">
    <location>
        <begin position="414"/>
        <end position="470"/>
    </location>
</feature>
<dbReference type="PANTHER" id="PTHR16861:SF4">
    <property type="entry name" value="SH3 DOMAIN PROTEIN (AFU_ORTHOLOGUE AFUA_1G13610)"/>
    <property type="match status" value="1"/>
</dbReference>
<dbReference type="EMBL" id="KZ679006">
    <property type="protein sequence ID" value="PSS27960.1"/>
    <property type="molecule type" value="Genomic_DNA"/>
</dbReference>
<gene>
    <name evidence="4" type="ORF">M430DRAFT_55383</name>
</gene>
<evidence type="ECO:0000256" key="2">
    <source>
        <dbReference type="SAM" id="Phobius"/>
    </source>
</evidence>
<dbReference type="PANTHER" id="PTHR16861">
    <property type="entry name" value="GLYCOPROTEIN 38"/>
    <property type="match status" value="1"/>
</dbReference>
<evidence type="ECO:0000256" key="1">
    <source>
        <dbReference type="SAM" id="MobiDB-lite"/>
    </source>
</evidence>
<accession>A0A2T3BEW2</accession>
<feature type="compositionally biased region" description="Low complexity" evidence="1">
    <location>
        <begin position="440"/>
        <end position="456"/>
    </location>
</feature>
<dbReference type="InParanoid" id="A0A2T3BEW2"/>
<keyword evidence="5" id="KW-1185">Reference proteome</keyword>
<organism evidence="4 5">
    <name type="scientific">Amorphotheca resinae ATCC 22711</name>
    <dbReference type="NCBI Taxonomy" id="857342"/>
    <lineage>
        <taxon>Eukaryota</taxon>
        <taxon>Fungi</taxon>
        <taxon>Dikarya</taxon>
        <taxon>Ascomycota</taxon>
        <taxon>Pezizomycotina</taxon>
        <taxon>Leotiomycetes</taxon>
        <taxon>Helotiales</taxon>
        <taxon>Amorphothecaceae</taxon>
        <taxon>Amorphotheca</taxon>
    </lineage>
</organism>
<proteinExistence type="predicted"/>
<keyword evidence="2" id="KW-0812">Transmembrane</keyword>
<feature type="domain" description="Mid2" evidence="3">
    <location>
        <begin position="349"/>
        <end position="411"/>
    </location>
</feature>
<evidence type="ECO:0000313" key="4">
    <source>
        <dbReference type="EMBL" id="PSS27960.1"/>
    </source>
</evidence>
<keyword evidence="2" id="KW-1133">Transmembrane helix</keyword>
<feature type="transmembrane region" description="Helical" evidence="2">
    <location>
        <begin position="384"/>
        <end position="407"/>
    </location>
</feature>
<feature type="compositionally biased region" description="Low complexity" evidence="1">
    <location>
        <begin position="497"/>
        <end position="508"/>
    </location>
</feature>
<dbReference type="RefSeq" id="XP_024725485.1">
    <property type="nucleotide sequence ID" value="XM_024868537.1"/>
</dbReference>
<evidence type="ECO:0000259" key="3">
    <source>
        <dbReference type="Pfam" id="PF04478"/>
    </source>
</evidence>
<feature type="region of interest" description="Disordered" evidence="1">
    <location>
        <begin position="497"/>
        <end position="529"/>
    </location>
</feature>
<reference evidence="4 5" key="1">
    <citation type="journal article" date="2018" name="New Phytol.">
        <title>Comparative genomics and transcriptomics depict ericoid mycorrhizal fungi as versatile saprotrophs and plant mutualists.</title>
        <authorList>
            <person name="Martino E."/>
            <person name="Morin E."/>
            <person name="Grelet G.A."/>
            <person name="Kuo A."/>
            <person name="Kohler A."/>
            <person name="Daghino S."/>
            <person name="Barry K.W."/>
            <person name="Cichocki N."/>
            <person name="Clum A."/>
            <person name="Dockter R.B."/>
            <person name="Hainaut M."/>
            <person name="Kuo R.C."/>
            <person name="LaButti K."/>
            <person name="Lindahl B.D."/>
            <person name="Lindquist E.A."/>
            <person name="Lipzen A."/>
            <person name="Khouja H.R."/>
            <person name="Magnuson J."/>
            <person name="Murat C."/>
            <person name="Ohm R.A."/>
            <person name="Singer S.W."/>
            <person name="Spatafora J.W."/>
            <person name="Wang M."/>
            <person name="Veneault-Fourrey C."/>
            <person name="Henrissat B."/>
            <person name="Grigoriev I.V."/>
            <person name="Martin F.M."/>
            <person name="Perotto S."/>
        </authorList>
    </citation>
    <scope>NUCLEOTIDE SEQUENCE [LARGE SCALE GENOMIC DNA]</scope>
    <source>
        <strain evidence="4 5">ATCC 22711</strain>
    </source>
</reference>
<dbReference type="InterPro" id="IPR007567">
    <property type="entry name" value="Mid2_dom"/>
</dbReference>
<dbReference type="Proteomes" id="UP000241818">
    <property type="component" value="Unassembled WGS sequence"/>
</dbReference>
<name>A0A2T3BEW2_AMORE</name>
<evidence type="ECO:0000313" key="5">
    <source>
        <dbReference type="Proteomes" id="UP000241818"/>
    </source>
</evidence>
<feature type="region of interest" description="Disordered" evidence="1">
    <location>
        <begin position="329"/>
        <end position="378"/>
    </location>
</feature>
<sequence>MFPLDQRKAFLPMNEAQRREVRFCRMPCPAMRCDAMRCALLPGTILLCINPVFPHRRAAAISFDASWFFFLFGPACCRFHAVYTTMIVSRFSLAAAASVRLLLLFSLLLLSAAPARSTTATQATVATTLSSASITSPAVASATSLSAALPSPSYFSAPFGIPPQIVLDQPAIFNYTLPYTTQSPGLVLCQTNATDSDPISTANTWIVLLVPLSDDGQTSVEQANVWKSFPLTFQSVPGYNNLENLFFCWGIGSISPSVSFTCESYSPDFNVEGAPSQQHNAARGILGQRFASPDAREALLAARSIVMPATPLFISQSTQVLAISGVPSSSTPSTTSLPSQVTITTPGPTGTTVTVTPTPTSPSDSDSSSSSSSKSKSKLGAGPIAGIVIGCVVGLLLLLALLLLFCIRRRRRTPRGPHSDVLLAQSRNSSSRGELALEKTSPITTPTPTPGLTSSPGVFETRPSSGGPYDHLRQSAPYTGPAAPIARRPTTATILTTRTTSSSRGAPSISEISAPVSPRSTVRSEDDSTSVYRENQEIHNNNTPMIYGDARHRPQVYKGGAGTAALLSTTPFLSEPGMTPEEMARLEEEERRIDEAIAEAEAARR</sequence>
<dbReference type="GeneID" id="36576618"/>
<dbReference type="AlphaFoldDB" id="A0A2T3BEW2"/>
<protein>
    <recommendedName>
        <fullName evidence="3">Mid2 domain-containing protein</fullName>
    </recommendedName>
</protein>